<evidence type="ECO:0000256" key="1">
    <source>
        <dbReference type="ARBA" id="ARBA00005417"/>
    </source>
</evidence>
<evidence type="ECO:0000313" key="8">
    <source>
        <dbReference type="EMBL" id="MDN3238754.1"/>
    </source>
</evidence>
<protein>
    <submittedName>
        <fullName evidence="8">ABC transporter ATP-binding protein</fullName>
    </submittedName>
</protein>
<dbReference type="InterPro" id="IPR017871">
    <property type="entry name" value="ABC_transporter-like_CS"/>
</dbReference>
<sequence>MSDNETAVGIGPTGAPLEATPDSDTEVCSREGHLAASQDALLRADEVQAGYLPGVSILNGTDLYANEGELVGIIGPNGAGKSTLLKAMFGLVGVTSGAVTLRGQDITNRKAHQLVPLGVGFVPQTNNVFAALTVEENLEMGVFLRPKAFRERFAFVVDLFPILGERRAQRAGSLSGGERQMVAMGRALMMEPTVLLLDEPSAGLSPAMQDEVFFNTKQINQTGVTVVMVEQNARRCLQICDRGYVLDQGRSAYTGPGASLIDDPKVVELYLGTLGRANLRLASFAESVDGAGVRGCGPLEHG</sequence>
<dbReference type="Pfam" id="PF00005">
    <property type="entry name" value="ABC_tran"/>
    <property type="match status" value="1"/>
</dbReference>
<dbReference type="Gene3D" id="3.40.50.300">
    <property type="entry name" value="P-loop containing nucleotide triphosphate hydrolases"/>
    <property type="match status" value="1"/>
</dbReference>
<evidence type="ECO:0000256" key="5">
    <source>
        <dbReference type="ARBA" id="ARBA00022970"/>
    </source>
</evidence>
<dbReference type="InterPro" id="IPR003593">
    <property type="entry name" value="AAA+_ATPase"/>
</dbReference>
<dbReference type="PANTHER" id="PTHR43820:SF4">
    <property type="entry name" value="HIGH-AFFINITY BRANCHED-CHAIN AMINO ACID TRANSPORT ATP-BINDING PROTEIN LIVF"/>
    <property type="match status" value="1"/>
</dbReference>
<evidence type="ECO:0000256" key="2">
    <source>
        <dbReference type="ARBA" id="ARBA00022448"/>
    </source>
</evidence>
<accession>A0ABT7YJE2</accession>
<dbReference type="SUPFAM" id="SSF52540">
    <property type="entry name" value="P-loop containing nucleoside triphosphate hydrolases"/>
    <property type="match status" value="1"/>
</dbReference>
<evidence type="ECO:0000259" key="7">
    <source>
        <dbReference type="PROSITE" id="PS50893"/>
    </source>
</evidence>
<reference evidence="8" key="1">
    <citation type="submission" date="2023-06" db="EMBL/GenBank/DDBJ databases">
        <title>Gycomyces niveus sp.nov., a novel actinomycete isolated from soil in Shouguang.</title>
        <authorList>
            <person name="Yang X."/>
            <person name="Zhao J."/>
        </authorList>
    </citation>
    <scope>NUCLEOTIDE SEQUENCE</scope>
    <source>
        <strain evidence="8">NEAU C2</strain>
    </source>
</reference>
<keyword evidence="9" id="KW-1185">Reference proteome</keyword>
<evidence type="ECO:0000313" key="9">
    <source>
        <dbReference type="Proteomes" id="UP001171902"/>
    </source>
</evidence>
<dbReference type="InterPro" id="IPR027417">
    <property type="entry name" value="P-loop_NTPase"/>
</dbReference>
<dbReference type="RefSeq" id="WP_289954883.1">
    <property type="nucleotide sequence ID" value="NZ_JAUEMJ010000001.1"/>
</dbReference>
<comment type="similarity">
    <text evidence="1">Belongs to the ABC transporter superfamily.</text>
</comment>
<name>A0ABT7YJE2_9ACTN</name>
<dbReference type="InterPro" id="IPR003439">
    <property type="entry name" value="ABC_transporter-like_ATP-bd"/>
</dbReference>
<dbReference type="PROSITE" id="PS50893">
    <property type="entry name" value="ABC_TRANSPORTER_2"/>
    <property type="match status" value="1"/>
</dbReference>
<dbReference type="EMBL" id="JAUEMJ010000001">
    <property type="protein sequence ID" value="MDN3238754.1"/>
    <property type="molecule type" value="Genomic_DNA"/>
</dbReference>
<keyword evidence="4 8" id="KW-0067">ATP-binding</keyword>
<feature type="region of interest" description="Disordered" evidence="6">
    <location>
        <begin position="1"/>
        <end position="25"/>
    </location>
</feature>
<keyword evidence="2" id="KW-0813">Transport</keyword>
<proteinExistence type="inferred from homology"/>
<gene>
    <name evidence="8" type="ORF">QWI33_03370</name>
</gene>
<evidence type="ECO:0000256" key="4">
    <source>
        <dbReference type="ARBA" id="ARBA00022840"/>
    </source>
</evidence>
<dbReference type="CDD" id="cd03224">
    <property type="entry name" value="ABC_TM1139_LivF_branched"/>
    <property type="match status" value="1"/>
</dbReference>
<evidence type="ECO:0000256" key="3">
    <source>
        <dbReference type="ARBA" id="ARBA00022741"/>
    </source>
</evidence>
<feature type="domain" description="ABC transporter" evidence="7">
    <location>
        <begin position="42"/>
        <end position="273"/>
    </location>
</feature>
<dbReference type="PANTHER" id="PTHR43820">
    <property type="entry name" value="HIGH-AFFINITY BRANCHED-CHAIN AMINO ACID TRANSPORT ATP-BINDING PROTEIN LIVF"/>
    <property type="match status" value="1"/>
</dbReference>
<dbReference type="InterPro" id="IPR052156">
    <property type="entry name" value="BCAA_Transport_ATP-bd_LivF"/>
</dbReference>
<evidence type="ECO:0000256" key="6">
    <source>
        <dbReference type="SAM" id="MobiDB-lite"/>
    </source>
</evidence>
<comment type="caution">
    <text evidence="8">The sequence shown here is derived from an EMBL/GenBank/DDBJ whole genome shotgun (WGS) entry which is preliminary data.</text>
</comment>
<keyword evidence="3" id="KW-0547">Nucleotide-binding</keyword>
<dbReference type="SMART" id="SM00382">
    <property type="entry name" value="AAA"/>
    <property type="match status" value="1"/>
</dbReference>
<dbReference type="GO" id="GO:0005524">
    <property type="term" value="F:ATP binding"/>
    <property type="evidence" value="ECO:0007669"/>
    <property type="project" value="UniProtKB-KW"/>
</dbReference>
<dbReference type="PROSITE" id="PS00211">
    <property type="entry name" value="ABC_TRANSPORTER_1"/>
    <property type="match status" value="1"/>
</dbReference>
<organism evidence="8 9">
    <name type="scientific">Glycomyces tritici</name>
    <dbReference type="NCBI Taxonomy" id="2665176"/>
    <lineage>
        <taxon>Bacteria</taxon>
        <taxon>Bacillati</taxon>
        <taxon>Actinomycetota</taxon>
        <taxon>Actinomycetes</taxon>
        <taxon>Glycomycetales</taxon>
        <taxon>Glycomycetaceae</taxon>
        <taxon>Glycomyces</taxon>
    </lineage>
</organism>
<dbReference type="Proteomes" id="UP001171902">
    <property type="component" value="Unassembled WGS sequence"/>
</dbReference>
<keyword evidence="5" id="KW-0029">Amino-acid transport</keyword>